<name>A0A9X1RSU6_9BURK</name>
<gene>
    <name evidence="1" type="ORF">L5014_17885</name>
</gene>
<evidence type="ECO:0000313" key="2">
    <source>
        <dbReference type="Proteomes" id="UP001139308"/>
    </source>
</evidence>
<evidence type="ECO:0008006" key="3">
    <source>
        <dbReference type="Google" id="ProtNLM"/>
    </source>
</evidence>
<sequence>MTVYYAIVEGDPLDNGSDSRVIGGSDHSTIEDQHGRLRRQTHLGQEAWCGVCKSFGPILADAGIKESLRGWDERLNAFEAVSGDIVLCKCERHPRVVAVYARSCTYEDYEGGGLAVTASTRSTSAQCATYDEQFTLRDSEGRVLAEMYYTVCLANGNLVHGTTDRAGRTNRHETNDAQTVRIYLGHREEN</sequence>
<dbReference type="AlphaFoldDB" id="A0A9X1RSU6"/>
<protein>
    <recommendedName>
        <fullName evidence="3">PAAR motif-containing protein</fullName>
    </recommendedName>
</protein>
<evidence type="ECO:0000313" key="1">
    <source>
        <dbReference type="EMBL" id="MCG5075212.1"/>
    </source>
</evidence>
<dbReference type="Proteomes" id="UP001139308">
    <property type="component" value="Unassembled WGS sequence"/>
</dbReference>
<organism evidence="1 2">
    <name type="scientific">Paraburkholderia tagetis</name>
    <dbReference type="NCBI Taxonomy" id="2913261"/>
    <lineage>
        <taxon>Bacteria</taxon>
        <taxon>Pseudomonadati</taxon>
        <taxon>Pseudomonadota</taxon>
        <taxon>Betaproteobacteria</taxon>
        <taxon>Burkholderiales</taxon>
        <taxon>Burkholderiaceae</taxon>
        <taxon>Paraburkholderia</taxon>
    </lineage>
</organism>
<dbReference type="EMBL" id="JAKLJA010000013">
    <property type="protein sequence ID" value="MCG5075212.1"/>
    <property type="molecule type" value="Genomic_DNA"/>
</dbReference>
<comment type="caution">
    <text evidence="1">The sequence shown here is derived from an EMBL/GenBank/DDBJ whole genome shotgun (WGS) entry which is preliminary data.</text>
</comment>
<accession>A0A9X1RSU6</accession>
<dbReference type="RefSeq" id="WP_238465064.1">
    <property type="nucleotide sequence ID" value="NZ_JAKLJA010000013.1"/>
</dbReference>
<proteinExistence type="predicted"/>
<keyword evidence="2" id="KW-1185">Reference proteome</keyword>
<reference evidence="1" key="1">
    <citation type="submission" date="2022-01" db="EMBL/GenBank/DDBJ databases">
        <title>Genome sequence and assembly of Parabukholderia sp. RG36.</title>
        <authorList>
            <person name="Chhetri G."/>
        </authorList>
    </citation>
    <scope>NUCLEOTIDE SEQUENCE</scope>
    <source>
        <strain evidence="1">RG36</strain>
    </source>
</reference>